<evidence type="ECO:0000313" key="2">
    <source>
        <dbReference type="Proteomes" id="UP000095472"/>
    </source>
</evidence>
<dbReference type="EMBL" id="CP182909">
    <property type="protein sequence ID" value="XPM63257.1"/>
    <property type="molecule type" value="Genomic_DNA"/>
</dbReference>
<sequence length="128" mass="14032">MQNQSSPERAAAPAPTPPQAVEPQKPELQAEKPVRKDVEAQPPRVERPVTATSSVSKPILKRLKTTQDSETTEAPTGAQAEVTPKREPLKKLIAPPVAQRENRNARSKPPPFPNCEDRAPLKLKQVPI</sequence>
<proteinExistence type="predicted"/>
<keyword evidence="2" id="KW-1185">Reference proteome</keyword>
<accession>A0ACD5GRE1</accession>
<gene>
    <name evidence="1" type="ORF">BH720_028405</name>
</gene>
<protein>
    <submittedName>
        <fullName evidence="1">Uncharacterized protein</fullName>
    </submittedName>
</protein>
<reference evidence="1 2" key="1">
    <citation type="journal article" date="2016" name="Genome Announc.">
        <title>Draft Genome Sequence of the Thermotolerant Cyanobacterium Desertifilum sp. IPPAS B-1220.</title>
        <authorList>
            <person name="Mironov K.S."/>
            <person name="Sinetova M.A."/>
            <person name="Bolatkhan K."/>
            <person name="Zayadan B.K."/>
            <person name="Ustinova V.V."/>
            <person name="Kupriyanova E.V."/>
            <person name="Skrypnik A.N."/>
            <person name="Gogoleva N.E."/>
            <person name="Gogolev Y.V."/>
            <person name="Los D.A."/>
        </authorList>
    </citation>
    <scope>NUCLEOTIDE SEQUENCE [LARGE SCALE GENOMIC DNA]</scope>
    <source>
        <strain evidence="1 2">IPPAS B-1220</strain>
    </source>
</reference>
<dbReference type="Proteomes" id="UP000095472">
    <property type="component" value="Chromosome"/>
</dbReference>
<name>A0ACD5GRE1_9CYAN</name>
<organism evidence="1 2">
    <name type="scientific">Desertifilum tharense IPPAS B-1220</name>
    <dbReference type="NCBI Taxonomy" id="1781255"/>
    <lineage>
        <taxon>Bacteria</taxon>
        <taxon>Bacillati</taxon>
        <taxon>Cyanobacteriota</taxon>
        <taxon>Cyanophyceae</taxon>
        <taxon>Desertifilales</taxon>
        <taxon>Desertifilaceae</taxon>
        <taxon>Desertifilum</taxon>
    </lineage>
</organism>
<evidence type="ECO:0000313" key="1">
    <source>
        <dbReference type="EMBL" id="XPM63257.1"/>
    </source>
</evidence>